<evidence type="ECO:0000313" key="1">
    <source>
        <dbReference type="EMBL" id="MVM34224.1"/>
    </source>
</evidence>
<protein>
    <submittedName>
        <fullName evidence="1">Uncharacterized protein</fullName>
    </submittedName>
</protein>
<keyword evidence="2" id="KW-1185">Reference proteome</keyword>
<gene>
    <name evidence="1" type="ORF">GO755_29610</name>
</gene>
<evidence type="ECO:0000313" key="2">
    <source>
        <dbReference type="Proteomes" id="UP000436006"/>
    </source>
</evidence>
<name>A0A7K1SKE0_9BACT</name>
<accession>A0A7K1SKE0</accession>
<reference evidence="1 2" key="1">
    <citation type="submission" date="2019-12" db="EMBL/GenBank/DDBJ databases">
        <title>Spirosoma sp. HMF4905 genome sequencing and assembly.</title>
        <authorList>
            <person name="Kang H."/>
            <person name="Cha I."/>
            <person name="Kim H."/>
            <person name="Joh K."/>
        </authorList>
    </citation>
    <scope>NUCLEOTIDE SEQUENCE [LARGE SCALE GENOMIC DNA]</scope>
    <source>
        <strain evidence="1 2">HMF4905</strain>
    </source>
</reference>
<dbReference type="Proteomes" id="UP000436006">
    <property type="component" value="Unassembled WGS sequence"/>
</dbReference>
<proteinExistence type="predicted"/>
<organism evidence="1 2">
    <name type="scientific">Spirosoma arboris</name>
    <dbReference type="NCBI Taxonomy" id="2682092"/>
    <lineage>
        <taxon>Bacteria</taxon>
        <taxon>Pseudomonadati</taxon>
        <taxon>Bacteroidota</taxon>
        <taxon>Cytophagia</taxon>
        <taxon>Cytophagales</taxon>
        <taxon>Cytophagaceae</taxon>
        <taxon>Spirosoma</taxon>
    </lineage>
</organism>
<dbReference type="RefSeq" id="WP_157589052.1">
    <property type="nucleotide sequence ID" value="NZ_WPIN01000015.1"/>
</dbReference>
<sequence>MADREGLLLENQHVATLSGIATTYQGNDLTKPDSLQTNFSQVFDLPDSRLIRKLSQNAEQLDARSDWPYKPLSAMLIERGEIIFDGFAELTSFSGGWEVELYEEKKDLFARLSRSIRSANLAYLNHDWTIEQMNMRAVATEGICYPVIDYGLLRNGVQPPDILFPAIFVKTLINQMLQEEGYTMVGELPGDELYKRLLIPFSEDVPTSNDQQWQTDRFANVTMNLPPDTIDKGTLGGGSFIDRIQPYSIDNTDIFYQGKLHPFNTTTHTYACPSAMNLRVDASQIFKALCVLGGVEVILSVVKNGNTVASNRFEAGSGYNLLFLRSDRLTLSQTVKCKAGDRVQIRLEARRFTEFGAFRFEIYNDPDNSFVSFTPSLTTALGDTWLVSRNLPDITGTALMVAVAHIYGGTWLVNKRRRQIRFSKLSDTINNTSNVLDWSAKLNTGVQPGWVPRIDPYGQVNRLTWKETDESKAAGQLIGSTFLNYGDGVINVAAPVLEADVPLFEMPFAASTDSDQDLPGYGNPVFIKTRTVSGVGENLTINNQSTSPRLLLASLDDAVPVQTTRILDDGVTVEPVTVKLKPCWFGKRPFPAITNNTAFCLSFAPIPIARGEQALINLYYGGLKRVLRRMRVLTVSMYLKPADIASLDFSKLIRLQRVKVGALILSDQIFYLNKVENYVSGQPCQVTLIAF</sequence>
<dbReference type="AlphaFoldDB" id="A0A7K1SKE0"/>
<dbReference type="EMBL" id="WPIN01000015">
    <property type="protein sequence ID" value="MVM34224.1"/>
    <property type="molecule type" value="Genomic_DNA"/>
</dbReference>
<comment type="caution">
    <text evidence="1">The sequence shown here is derived from an EMBL/GenBank/DDBJ whole genome shotgun (WGS) entry which is preliminary data.</text>
</comment>